<sequence>MMAQMAGDKLDAKEPSQCEEDVGPGARVKEDSEPNTAAKVGVKKAGSDPEKRKDLLKANGLEKQDAALDEMSSLELEIAEMHNIHPSDQALENAVESASASSGGENGSPVAGGVDEPAQTTGDGTTLPDKRQDKAREGETSEQALEEVDLIALLKGTDTQEEKSAMEKTLSELDNVDVEVTIVGEGQYPTLEVDDEEHSVPATTGAKTSKTSLSTKLLSKPSSSSCPLYKPKALARSRHEPWPLEQIADLKAHKSRRREPVASVVKPKDIVSTLNDDWTDCDSDSEVPTVAAAPVVPKKLPPPQPKAVKVGPDNCQRIYNQLKVILKPVSPRTVAASTKAVKRAKPATPTEPVASEAPTGNKRNRVPKIIWDPDVPETQKSFAQYASSKGTATPPLAPSTAAGAGTSASPKTAKPSPGNSTWLVVKRVPRTPTGATTGAPKPEARAPAKRRSRTPNTGLMRAATPEVRAPAKRRSQTPNTGLANGGSQKKKKVSEIDRLMGDEGAANMIQAVEHEQREHSAGETSNKPRMRNRAMTVTMTVAGAGRPVQPAQPASPKKEAANASVPKTSKRAAAGASSAVSPKNATPSATKTKPLASDSWDYVYKGRVDEESMIMRRRSNSSYSSNASVNRLSLDNKTGAVLSDEAADANDPTFKFLKPENKANQRTSTGGEEAHTLTNDMKHSASGQPKEAKTTELVVLHKLDKLAHLVINVHRGKAGHTYTSQLLQKLNELLNSVAKNSQYNTVLLTVQGPHFCQGIDCQELVGGSVEKRKNSASQLTLALKKYLHTLATFPKPLVAGIVGNLKNLGVMQLPHMDYVVAADDCCFETNYAKIGQLPEGYALFHNHPKVSALVHSRLFLLGERLSASDLLGPSGFVDKTCRPRSVGEEALAVATLISTTTAESYRNLKKLNHSAINSANLPRMDEEFKSIAEQWATASVQGNLKRYLSGDGHL</sequence>
<dbReference type="GO" id="GO:1990188">
    <property type="term" value="F:euchromatin binding"/>
    <property type="evidence" value="ECO:0007669"/>
    <property type="project" value="EnsemblMetazoa"/>
</dbReference>
<dbReference type="STRING" id="7234.B4GUN8"/>
<feature type="compositionally biased region" description="Low complexity" evidence="1">
    <location>
        <begin position="92"/>
        <end position="103"/>
    </location>
</feature>
<dbReference type="PANTHER" id="PTHR43684">
    <property type="match status" value="1"/>
</dbReference>
<feature type="region of interest" description="Disordered" evidence="1">
    <location>
        <begin position="1"/>
        <end position="64"/>
    </location>
</feature>
<dbReference type="SMR" id="B4GUN8"/>
<name>B4GUN8_DROPE</name>
<feature type="region of interest" description="Disordered" evidence="1">
    <location>
        <begin position="337"/>
        <end position="493"/>
    </location>
</feature>
<evidence type="ECO:0000313" key="3">
    <source>
        <dbReference type="Proteomes" id="UP000008744"/>
    </source>
</evidence>
<dbReference type="CDD" id="cd06558">
    <property type="entry name" value="crotonase-like"/>
    <property type="match status" value="1"/>
</dbReference>
<dbReference type="AlphaFoldDB" id="B4GUN8"/>
<feature type="region of interest" description="Disordered" evidence="1">
    <location>
        <begin position="292"/>
        <end position="311"/>
    </location>
</feature>
<protein>
    <submittedName>
        <fullName evidence="2">GL24342</fullName>
    </submittedName>
</protein>
<feature type="region of interest" description="Disordered" evidence="1">
    <location>
        <begin position="544"/>
        <end position="594"/>
    </location>
</feature>
<dbReference type="InterPro" id="IPR001753">
    <property type="entry name" value="Enoyl-CoA_hydra/iso"/>
</dbReference>
<feature type="compositionally biased region" description="Polar residues" evidence="1">
    <location>
        <begin position="378"/>
        <end position="389"/>
    </location>
</feature>
<keyword evidence="3" id="KW-1185">Reference proteome</keyword>
<reference evidence="2 3" key="1">
    <citation type="journal article" date="2007" name="Nature">
        <title>Evolution of genes and genomes on the Drosophila phylogeny.</title>
        <authorList>
            <consortium name="Drosophila 12 Genomes Consortium"/>
            <person name="Clark A.G."/>
            <person name="Eisen M.B."/>
            <person name="Smith D.R."/>
            <person name="Bergman C.M."/>
            <person name="Oliver B."/>
            <person name="Markow T.A."/>
            <person name="Kaufman T.C."/>
            <person name="Kellis M."/>
            <person name="Gelbart W."/>
            <person name="Iyer V.N."/>
            <person name="Pollard D.A."/>
            <person name="Sackton T.B."/>
            <person name="Larracuente A.M."/>
            <person name="Singh N.D."/>
            <person name="Abad J.P."/>
            <person name="Abt D.N."/>
            <person name="Adryan B."/>
            <person name="Aguade M."/>
            <person name="Akashi H."/>
            <person name="Anderson W.W."/>
            <person name="Aquadro C.F."/>
            <person name="Ardell D.H."/>
            <person name="Arguello R."/>
            <person name="Artieri C.G."/>
            <person name="Barbash D.A."/>
            <person name="Barker D."/>
            <person name="Barsanti P."/>
            <person name="Batterham P."/>
            <person name="Batzoglou S."/>
            <person name="Begun D."/>
            <person name="Bhutkar A."/>
            <person name="Blanco E."/>
            <person name="Bosak S.A."/>
            <person name="Bradley R.K."/>
            <person name="Brand A.D."/>
            <person name="Brent M.R."/>
            <person name="Brooks A.N."/>
            <person name="Brown R.H."/>
            <person name="Butlin R.K."/>
            <person name="Caggese C."/>
            <person name="Calvi B.R."/>
            <person name="Bernardo de Carvalho A."/>
            <person name="Caspi A."/>
            <person name="Castrezana S."/>
            <person name="Celniker S.E."/>
            <person name="Chang J.L."/>
            <person name="Chapple C."/>
            <person name="Chatterji S."/>
            <person name="Chinwalla A."/>
            <person name="Civetta A."/>
            <person name="Clifton S.W."/>
            <person name="Comeron J.M."/>
            <person name="Costello J.C."/>
            <person name="Coyne J.A."/>
            <person name="Daub J."/>
            <person name="David R.G."/>
            <person name="Delcher A.L."/>
            <person name="Delehaunty K."/>
            <person name="Do C.B."/>
            <person name="Ebling H."/>
            <person name="Edwards K."/>
            <person name="Eickbush T."/>
            <person name="Evans J.D."/>
            <person name="Filipski A."/>
            <person name="Findeiss S."/>
            <person name="Freyhult E."/>
            <person name="Fulton L."/>
            <person name="Fulton R."/>
            <person name="Garcia A.C."/>
            <person name="Gardiner A."/>
            <person name="Garfield D.A."/>
            <person name="Garvin B.E."/>
            <person name="Gibson G."/>
            <person name="Gilbert D."/>
            <person name="Gnerre S."/>
            <person name="Godfrey J."/>
            <person name="Good R."/>
            <person name="Gotea V."/>
            <person name="Gravely B."/>
            <person name="Greenberg A.J."/>
            <person name="Griffiths-Jones S."/>
            <person name="Gross S."/>
            <person name="Guigo R."/>
            <person name="Gustafson E.A."/>
            <person name="Haerty W."/>
            <person name="Hahn M.W."/>
            <person name="Halligan D.L."/>
            <person name="Halpern A.L."/>
            <person name="Halter G.M."/>
            <person name="Han M.V."/>
            <person name="Heger A."/>
            <person name="Hillier L."/>
            <person name="Hinrichs A.S."/>
            <person name="Holmes I."/>
            <person name="Hoskins R.A."/>
            <person name="Hubisz M.J."/>
            <person name="Hultmark D."/>
            <person name="Huntley M.A."/>
            <person name="Jaffe D.B."/>
            <person name="Jagadeeshan S."/>
            <person name="Jeck W.R."/>
            <person name="Johnson J."/>
            <person name="Jones C.D."/>
            <person name="Jordan W.C."/>
            <person name="Karpen G.H."/>
            <person name="Kataoka E."/>
            <person name="Keightley P.D."/>
            <person name="Kheradpour P."/>
            <person name="Kirkness E.F."/>
            <person name="Koerich L.B."/>
            <person name="Kristiansen K."/>
            <person name="Kudrna D."/>
            <person name="Kulathinal R.J."/>
            <person name="Kumar S."/>
            <person name="Kwok R."/>
            <person name="Lander E."/>
            <person name="Langley C.H."/>
            <person name="Lapoint R."/>
            <person name="Lazzaro B.P."/>
            <person name="Lee S.J."/>
            <person name="Levesque L."/>
            <person name="Li R."/>
            <person name="Lin C.F."/>
            <person name="Lin M.F."/>
            <person name="Lindblad-Toh K."/>
            <person name="Llopart A."/>
            <person name="Long M."/>
            <person name="Low L."/>
            <person name="Lozovsky E."/>
            <person name="Lu J."/>
            <person name="Luo M."/>
            <person name="Machado C.A."/>
            <person name="Makalowski W."/>
            <person name="Marzo M."/>
            <person name="Matsuda M."/>
            <person name="Matzkin L."/>
            <person name="McAllister B."/>
            <person name="McBride C.S."/>
            <person name="McKernan B."/>
            <person name="McKernan K."/>
            <person name="Mendez-Lago M."/>
            <person name="Minx P."/>
            <person name="Mollenhauer M.U."/>
            <person name="Montooth K."/>
            <person name="Mount S.M."/>
            <person name="Mu X."/>
            <person name="Myers E."/>
            <person name="Negre B."/>
            <person name="Newfeld S."/>
            <person name="Nielsen R."/>
            <person name="Noor M.A."/>
            <person name="O'Grady P."/>
            <person name="Pachter L."/>
            <person name="Papaceit M."/>
            <person name="Parisi M.J."/>
            <person name="Parisi M."/>
            <person name="Parts L."/>
            <person name="Pedersen J.S."/>
            <person name="Pesole G."/>
            <person name="Phillippy A.M."/>
            <person name="Ponting C.P."/>
            <person name="Pop M."/>
            <person name="Porcelli D."/>
            <person name="Powell J.R."/>
            <person name="Prohaska S."/>
            <person name="Pruitt K."/>
            <person name="Puig M."/>
            <person name="Quesneville H."/>
            <person name="Ram K.R."/>
            <person name="Rand D."/>
            <person name="Rasmussen M.D."/>
            <person name="Reed L.K."/>
            <person name="Reenan R."/>
            <person name="Reily A."/>
            <person name="Remington K.A."/>
            <person name="Rieger T.T."/>
            <person name="Ritchie M.G."/>
            <person name="Robin C."/>
            <person name="Rogers Y.H."/>
            <person name="Rohde C."/>
            <person name="Rozas J."/>
            <person name="Rubenfield M.J."/>
            <person name="Ruiz A."/>
            <person name="Russo S."/>
            <person name="Salzberg S.L."/>
            <person name="Sanchez-Gracia A."/>
            <person name="Saranga D.J."/>
            <person name="Sato H."/>
            <person name="Schaeffer S.W."/>
            <person name="Schatz M.C."/>
            <person name="Schlenke T."/>
            <person name="Schwartz R."/>
            <person name="Segarra C."/>
            <person name="Singh R.S."/>
            <person name="Sirot L."/>
            <person name="Sirota M."/>
            <person name="Sisneros N.B."/>
            <person name="Smith C.D."/>
            <person name="Smith T.F."/>
            <person name="Spieth J."/>
            <person name="Stage D.E."/>
            <person name="Stark A."/>
            <person name="Stephan W."/>
            <person name="Strausberg R.L."/>
            <person name="Strempel S."/>
            <person name="Sturgill D."/>
            <person name="Sutton G."/>
            <person name="Sutton G.G."/>
            <person name="Tao W."/>
            <person name="Teichmann S."/>
            <person name="Tobari Y.N."/>
            <person name="Tomimura Y."/>
            <person name="Tsolas J.M."/>
            <person name="Valente V.L."/>
            <person name="Venter E."/>
            <person name="Venter J.C."/>
            <person name="Vicario S."/>
            <person name="Vieira F.G."/>
            <person name="Vilella A.J."/>
            <person name="Villasante A."/>
            <person name="Walenz B."/>
            <person name="Wang J."/>
            <person name="Wasserman M."/>
            <person name="Watts T."/>
            <person name="Wilson D."/>
            <person name="Wilson R.K."/>
            <person name="Wing R.A."/>
            <person name="Wolfner M.F."/>
            <person name="Wong A."/>
            <person name="Wong G.K."/>
            <person name="Wu C.I."/>
            <person name="Wu G."/>
            <person name="Yamamoto D."/>
            <person name="Yang H.P."/>
            <person name="Yang S.P."/>
            <person name="Yorke J.A."/>
            <person name="Yoshida K."/>
            <person name="Zdobnov E."/>
            <person name="Zhang P."/>
            <person name="Zhang Y."/>
            <person name="Zimin A.V."/>
            <person name="Baldwin J."/>
            <person name="Abdouelleil A."/>
            <person name="Abdulkadir J."/>
            <person name="Abebe A."/>
            <person name="Abera B."/>
            <person name="Abreu J."/>
            <person name="Acer S.C."/>
            <person name="Aftuck L."/>
            <person name="Alexander A."/>
            <person name="An P."/>
            <person name="Anderson E."/>
            <person name="Anderson S."/>
            <person name="Arachi H."/>
            <person name="Azer M."/>
            <person name="Bachantsang P."/>
            <person name="Barry A."/>
            <person name="Bayul T."/>
            <person name="Berlin A."/>
            <person name="Bessette D."/>
            <person name="Bloom T."/>
            <person name="Blye J."/>
            <person name="Boguslavskiy L."/>
            <person name="Bonnet C."/>
            <person name="Boukhgalter B."/>
            <person name="Bourzgui I."/>
            <person name="Brown A."/>
            <person name="Cahill P."/>
            <person name="Channer S."/>
            <person name="Cheshatsang Y."/>
            <person name="Chuda L."/>
            <person name="Citroen M."/>
            <person name="Collymore A."/>
            <person name="Cooke P."/>
            <person name="Costello M."/>
            <person name="D'Aco K."/>
            <person name="Daza R."/>
            <person name="De Haan G."/>
            <person name="DeGray S."/>
            <person name="DeMaso C."/>
            <person name="Dhargay N."/>
            <person name="Dooley K."/>
            <person name="Dooley E."/>
            <person name="Doricent M."/>
            <person name="Dorje P."/>
            <person name="Dorjee K."/>
            <person name="Dupes A."/>
            <person name="Elong R."/>
            <person name="Falk J."/>
            <person name="Farina A."/>
            <person name="Faro S."/>
            <person name="Ferguson D."/>
            <person name="Fisher S."/>
            <person name="Foley C.D."/>
            <person name="Franke A."/>
            <person name="Friedrich D."/>
            <person name="Gadbois L."/>
            <person name="Gearin G."/>
            <person name="Gearin C.R."/>
            <person name="Giannoukos G."/>
            <person name="Goode T."/>
            <person name="Graham J."/>
            <person name="Grandbois E."/>
            <person name="Grewal S."/>
            <person name="Gyaltsen K."/>
            <person name="Hafez N."/>
            <person name="Hagos B."/>
            <person name="Hall J."/>
            <person name="Henson C."/>
            <person name="Hollinger A."/>
            <person name="Honan T."/>
            <person name="Huard M.D."/>
            <person name="Hughes L."/>
            <person name="Hurhula B."/>
            <person name="Husby M.E."/>
            <person name="Kamat A."/>
            <person name="Kanga B."/>
            <person name="Kashin S."/>
            <person name="Khazanovich D."/>
            <person name="Kisner P."/>
            <person name="Lance K."/>
            <person name="Lara M."/>
            <person name="Lee W."/>
            <person name="Lennon N."/>
            <person name="Letendre F."/>
            <person name="LeVine R."/>
            <person name="Lipovsky A."/>
            <person name="Liu X."/>
            <person name="Liu J."/>
            <person name="Liu S."/>
            <person name="Lokyitsang T."/>
            <person name="Lokyitsang Y."/>
            <person name="Lubonja R."/>
            <person name="Lui A."/>
            <person name="MacDonald P."/>
            <person name="Magnisalis V."/>
            <person name="Maru K."/>
            <person name="Matthews C."/>
            <person name="McCusker W."/>
            <person name="McDonough S."/>
            <person name="Mehta T."/>
            <person name="Meldrim J."/>
            <person name="Meneus L."/>
            <person name="Mihai O."/>
            <person name="Mihalev A."/>
            <person name="Mihova T."/>
            <person name="Mittelman R."/>
            <person name="Mlenga V."/>
            <person name="Montmayeur A."/>
            <person name="Mulrain L."/>
            <person name="Navidi A."/>
            <person name="Naylor J."/>
            <person name="Negash T."/>
            <person name="Nguyen T."/>
            <person name="Nguyen N."/>
            <person name="Nicol R."/>
            <person name="Norbu C."/>
            <person name="Norbu N."/>
            <person name="Novod N."/>
            <person name="O'Neill B."/>
            <person name="Osman S."/>
            <person name="Markiewicz E."/>
            <person name="Oyono O.L."/>
            <person name="Patti C."/>
            <person name="Phunkhang P."/>
            <person name="Pierre F."/>
            <person name="Priest M."/>
            <person name="Raghuraman S."/>
            <person name="Rege F."/>
            <person name="Reyes R."/>
            <person name="Rise C."/>
            <person name="Rogov P."/>
            <person name="Ross K."/>
            <person name="Ryan E."/>
            <person name="Settipalli S."/>
            <person name="Shea T."/>
            <person name="Sherpa N."/>
            <person name="Shi L."/>
            <person name="Shih D."/>
            <person name="Sparrow T."/>
            <person name="Spaulding J."/>
            <person name="Stalker J."/>
            <person name="Stange-Thomann N."/>
            <person name="Stavropoulos S."/>
            <person name="Stone C."/>
            <person name="Strader C."/>
            <person name="Tesfaye S."/>
            <person name="Thomson T."/>
            <person name="Thoulutsang Y."/>
            <person name="Thoulutsang D."/>
            <person name="Topham K."/>
            <person name="Topping I."/>
            <person name="Tsamla T."/>
            <person name="Vassiliev H."/>
            <person name="Vo A."/>
            <person name="Wangchuk T."/>
            <person name="Wangdi T."/>
            <person name="Weiand M."/>
            <person name="Wilkinson J."/>
            <person name="Wilson A."/>
            <person name="Yadav S."/>
            <person name="Young G."/>
            <person name="Yu Q."/>
            <person name="Zembek L."/>
            <person name="Zhong D."/>
            <person name="Zimmer A."/>
            <person name="Zwirko Z."/>
            <person name="Jaffe D.B."/>
            <person name="Alvarez P."/>
            <person name="Brockman W."/>
            <person name="Butler J."/>
            <person name="Chin C."/>
            <person name="Gnerre S."/>
            <person name="Grabherr M."/>
            <person name="Kleber M."/>
            <person name="Mauceli E."/>
            <person name="MacCallum I."/>
        </authorList>
    </citation>
    <scope>NUCLEOTIDE SEQUENCE [LARGE SCALE GENOMIC DNA]</scope>
    <source>
        <strain evidence="3">MSH-3 / Tucson 14011-0111.49</strain>
    </source>
</reference>
<feature type="compositionally biased region" description="Low complexity" evidence="1">
    <location>
        <begin position="390"/>
        <end position="413"/>
    </location>
</feature>
<dbReference type="eggNOG" id="KOG0016">
    <property type="taxonomic scope" value="Eukaryota"/>
</dbReference>
<dbReference type="OrthoDB" id="6357915at2759"/>
<feature type="compositionally biased region" description="Low complexity" evidence="1">
    <location>
        <begin position="207"/>
        <end position="232"/>
    </location>
</feature>
<evidence type="ECO:0000256" key="1">
    <source>
        <dbReference type="SAM" id="MobiDB-lite"/>
    </source>
</evidence>
<feature type="region of interest" description="Disordered" evidence="1">
    <location>
        <begin position="79"/>
        <end position="147"/>
    </location>
</feature>
<dbReference type="OMA" id="GQYEIME"/>
<dbReference type="Proteomes" id="UP000008744">
    <property type="component" value="Unassembled WGS sequence"/>
</dbReference>
<dbReference type="KEGG" id="dpe:6597129"/>
<dbReference type="PANTHER" id="PTHR43684:SF13">
    <property type="entry name" value="CHROMODOMAIN Y-LIKE PROTEIN"/>
    <property type="match status" value="1"/>
</dbReference>
<accession>B4GUN8</accession>
<dbReference type="InterPro" id="IPR051053">
    <property type="entry name" value="ECH/Chromodomain_protein"/>
</dbReference>
<feature type="region of interest" description="Disordered" evidence="1">
    <location>
        <begin position="187"/>
        <end position="237"/>
    </location>
</feature>
<gene>
    <name evidence="2" type="primary">Dper\GL24342</name>
    <name evidence="2" type="ORF">Dper_GL24342</name>
</gene>
<proteinExistence type="predicted"/>
<dbReference type="GO" id="GO:0043035">
    <property type="term" value="F:chromatin insulator sequence binding"/>
    <property type="evidence" value="ECO:0007669"/>
    <property type="project" value="EnsemblMetazoa"/>
</dbReference>
<feature type="compositionally biased region" description="Polar residues" evidence="1">
    <location>
        <begin position="476"/>
        <end position="487"/>
    </location>
</feature>
<feature type="compositionally biased region" description="Polar residues" evidence="1">
    <location>
        <begin position="578"/>
        <end position="591"/>
    </location>
</feature>
<evidence type="ECO:0000313" key="2">
    <source>
        <dbReference type="EMBL" id="EDW26321.1"/>
    </source>
</evidence>
<dbReference type="InterPro" id="IPR029045">
    <property type="entry name" value="ClpP/crotonase-like_dom_sf"/>
</dbReference>
<organism evidence="3">
    <name type="scientific">Drosophila persimilis</name>
    <name type="common">Fruit fly</name>
    <dbReference type="NCBI Taxonomy" id="7234"/>
    <lineage>
        <taxon>Eukaryota</taxon>
        <taxon>Metazoa</taxon>
        <taxon>Ecdysozoa</taxon>
        <taxon>Arthropoda</taxon>
        <taxon>Hexapoda</taxon>
        <taxon>Insecta</taxon>
        <taxon>Pterygota</taxon>
        <taxon>Neoptera</taxon>
        <taxon>Endopterygota</taxon>
        <taxon>Diptera</taxon>
        <taxon>Brachycera</taxon>
        <taxon>Muscomorpha</taxon>
        <taxon>Ephydroidea</taxon>
        <taxon>Drosophilidae</taxon>
        <taxon>Drosophila</taxon>
        <taxon>Sophophora</taxon>
    </lineage>
</organism>
<feature type="compositionally biased region" description="Basic and acidic residues" evidence="1">
    <location>
        <begin position="512"/>
        <end position="521"/>
    </location>
</feature>
<dbReference type="GO" id="GO:0005634">
    <property type="term" value="C:nucleus"/>
    <property type="evidence" value="ECO:0007669"/>
    <property type="project" value="EnsemblMetazoa"/>
</dbReference>
<feature type="region of interest" description="Disordered" evidence="1">
    <location>
        <begin position="512"/>
        <end position="531"/>
    </location>
</feature>
<feature type="compositionally biased region" description="Basic and acidic residues" evidence="1">
    <location>
        <begin position="45"/>
        <end position="64"/>
    </location>
</feature>
<feature type="compositionally biased region" description="Low complexity" evidence="1">
    <location>
        <begin position="431"/>
        <end position="441"/>
    </location>
</feature>
<feature type="compositionally biased region" description="Basic and acidic residues" evidence="1">
    <location>
        <begin position="128"/>
        <end position="139"/>
    </location>
</feature>
<dbReference type="Gene3D" id="3.90.226.10">
    <property type="entry name" value="2-enoyl-CoA Hydratase, Chain A, domain 1"/>
    <property type="match status" value="1"/>
</dbReference>
<dbReference type="SUPFAM" id="SSF52096">
    <property type="entry name" value="ClpP/crotonase"/>
    <property type="match status" value="1"/>
</dbReference>
<dbReference type="PhylomeDB" id="B4GUN8"/>
<dbReference type="Pfam" id="PF00378">
    <property type="entry name" value="ECH_1"/>
    <property type="match status" value="1"/>
</dbReference>
<dbReference type="HOGENOM" id="CLU_315528_0_0_1"/>
<dbReference type="EMBL" id="CH479191">
    <property type="protein sequence ID" value="EDW26321.1"/>
    <property type="molecule type" value="Genomic_DNA"/>
</dbReference>